<keyword evidence="2" id="KW-1185">Reference proteome</keyword>
<organism evidence="1 2">
    <name type="scientific">Cyprinus carpio</name>
    <name type="common">Common carp</name>
    <dbReference type="NCBI Taxonomy" id="7962"/>
    <lineage>
        <taxon>Eukaryota</taxon>
        <taxon>Metazoa</taxon>
        <taxon>Chordata</taxon>
        <taxon>Craniata</taxon>
        <taxon>Vertebrata</taxon>
        <taxon>Euteleostomi</taxon>
        <taxon>Actinopterygii</taxon>
        <taxon>Neopterygii</taxon>
        <taxon>Teleostei</taxon>
        <taxon>Ostariophysi</taxon>
        <taxon>Cypriniformes</taxon>
        <taxon>Cyprinidae</taxon>
        <taxon>Cyprininae</taxon>
        <taxon>Cyprinus</taxon>
    </lineage>
</organism>
<name>A0A8C1JCU6_CYPCA</name>
<reference evidence="1" key="2">
    <citation type="submission" date="2025-09" db="UniProtKB">
        <authorList>
            <consortium name="Ensembl"/>
        </authorList>
    </citation>
    <scope>IDENTIFICATION</scope>
</reference>
<dbReference type="Ensembl" id="ENSCCRT00010033510.1">
    <property type="protein sequence ID" value="ENSCCRP00010030542.1"/>
    <property type="gene ID" value="ENSCCRG00010013063.1"/>
</dbReference>
<dbReference type="Proteomes" id="UP000694427">
    <property type="component" value="Unplaced"/>
</dbReference>
<dbReference type="AlphaFoldDB" id="A0A8C1JCU6"/>
<dbReference type="PANTHER" id="PTHR34094">
    <property type="match status" value="1"/>
</dbReference>
<protein>
    <submittedName>
        <fullName evidence="1">Family with sequence similarity 185 member A</fullName>
    </submittedName>
</protein>
<reference evidence="1" key="1">
    <citation type="submission" date="2025-08" db="UniProtKB">
        <authorList>
            <consortium name="Ensembl"/>
        </authorList>
    </citation>
    <scope>IDENTIFICATION</scope>
</reference>
<evidence type="ECO:0000313" key="1">
    <source>
        <dbReference type="Ensembl" id="ENSCCRP00010030542.1"/>
    </source>
</evidence>
<evidence type="ECO:0000313" key="2">
    <source>
        <dbReference type="Proteomes" id="UP000694427"/>
    </source>
</evidence>
<sequence>WATCYFYGISKTVISQALQTFSDAPATPKDLKKHIKQWKLLVNPFTKAKCHLGCNISIKSLNPHAFPEAARAFISVHVTDANQTANVNGFHVHYDDQSNELKIWGDQWIAMWIGHEVQVQSTGGNVTGLQTIHENVNISTFSHSFNSSSGALKVFTAAGNIDAYVGEDGKSEYDTKETNKKGDVCVRVPSTMKAAVHLSRSSVSISSEIVSSCQETERTSADGKTTNLNGGTHEERWIKATAEKGAVNLRTQSWLETLRLGAQS</sequence>
<proteinExistence type="predicted"/>
<accession>A0A8C1JCU6</accession>
<dbReference type="PANTHER" id="PTHR34094:SF1">
    <property type="entry name" value="PROTEIN FAM185A"/>
    <property type="match status" value="1"/>
</dbReference>